<organism evidence="3 4">
    <name type="scientific">Streptomyces narbonensis</name>
    <dbReference type="NCBI Taxonomy" id="67333"/>
    <lineage>
        <taxon>Bacteria</taxon>
        <taxon>Bacillati</taxon>
        <taxon>Actinomycetota</taxon>
        <taxon>Actinomycetes</taxon>
        <taxon>Kitasatosporales</taxon>
        <taxon>Streptomycetaceae</taxon>
        <taxon>Streptomyces</taxon>
    </lineage>
</organism>
<keyword evidence="4" id="KW-1185">Reference proteome</keyword>
<dbReference type="Gene3D" id="3.40.80.10">
    <property type="entry name" value="Peptidoglycan recognition protein-like"/>
    <property type="match status" value="1"/>
</dbReference>
<dbReference type="InterPro" id="IPR036505">
    <property type="entry name" value="Amidase/PGRP_sf"/>
</dbReference>
<evidence type="ECO:0000313" key="4">
    <source>
        <dbReference type="Proteomes" id="UP001551329"/>
    </source>
</evidence>
<dbReference type="Pfam" id="PF01510">
    <property type="entry name" value="Amidase_2"/>
    <property type="match status" value="1"/>
</dbReference>
<keyword evidence="3" id="KW-0378">Hydrolase</keyword>
<evidence type="ECO:0000256" key="1">
    <source>
        <dbReference type="SAM" id="MobiDB-lite"/>
    </source>
</evidence>
<feature type="region of interest" description="Disordered" evidence="1">
    <location>
        <begin position="208"/>
        <end position="231"/>
    </location>
</feature>
<dbReference type="SMART" id="SM00644">
    <property type="entry name" value="Ami_2"/>
    <property type="match status" value="1"/>
</dbReference>
<dbReference type="SUPFAM" id="SSF55846">
    <property type="entry name" value="N-acetylmuramoyl-L-alanine amidase-like"/>
    <property type="match status" value="1"/>
</dbReference>
<evidence type="ECO:0000313" key="3">
    <source>
        <dbReference type="EMBL" id="MEU7074718.1"/>
    </source>
</evidence>
<gene>
    <name evidence="3" type="ORF">AB0A88_31960</name>
</gene>
<dbReference type="RefSeq" id="WP_358477247.1">
    <property type="nucleotide sequence ID" value="NZ_JBEZAE010000029.1"/>
</dbReference>
<feature type="domain" description="N-acetylmuramoyl-L-alanine amidase" evidence="2">
    <location>
        <begin position="27"/>
        <end position="188"/>
    </location>
</feature>
<dbReference type="EMBL" id="JBEZAE010000029">
    <property type="protein sequence ID" value="MEU7074718.1"/>
    <property type="molecule type" value="Genomic_DNA"/>
</dbReference>
<protein>
    <submittedName>
        <fullName evidence="3">N-acetylmuramoyl-L-alanine amidase</fullName>
        <ecNumber evidence="3">3.5.1.28</ecNumber>
    </submittedName>
</protein>
<dbReference type="GO" id="GO:0008745">
    <property type="term" value="F:N-acetylmuramoyl-L-alanine amidase activity"/>
    <property type="evidence" value="ECO:0007669"/>
    <property type="project" value="UniProtKB-EC"/>
</dbReference>
<evidence type="ECO:0000259" key="2">
    <source>
        <dbReference type="SMART" id="SM00644"/>
    </source>
</evidence>
<accession>A0ABV3CKS0</accession>
<dbReference type="Proteomes" id="UP001551329">
    <property type="component" value="Unassembled WGS sequence"/>
</dbReference>
<dbReference type="InterPro" id="IPR002502">
    <property type="entry name" value="Amidase_domain"/>
</dbReference>
<proteinExistence type="predicted"/>
<dbReference type="EC" id="3.5.1.28" evidence="3"/>
<name>A0ABV3CKS0_9ACTN</name>
<reference evidence="3 4" key="1">
    <citation type="submission" date="2024-06" db="EMBL/GenBank/DDBJ databases">
        <title>The Natural Products Discovery Center: Release of the First 8490 Sequenced Strains for Exploring Actinobacteria Biosynthetic Diversity.</title>
        <authorList>
            <person name="Kalkreuter E."/>
            <person name="Kautsar S.A."/>
            <person name="Yang D."/>
            <person name="Bader C.D."/>
            <person name="Teijaro C.N."/>
            <person name="Fluegel L."/>
            <person name="Davis C.M."/>
            <person name="Simpson J.R."/>
            <person name="Lauterbach L."/>
            <person name="Steele A.D."/>
            <person name="Gui C."/>
            <person name="Meng S."/>
            <person name="Li G."/>
            <person name="Viehrig K."/>
            <person name="Ye F."/>
            <person name="Su P."/>
            <person name="Kiefer A.F."/>
            <person name="Nichols A."/>
            <person name="Cepeda A.J."/>
            <person name="Yan W."/>
            <person name="Fan B."/>
            <person name="Jiang Y."/>
            <person name="Adhikari A."/>
            <person name="Zheng C.-J."/>
            <person name="Schuster L."/>
            <person name="Cowan T.M."/>
            <person name="Smanski M.J."/>
            <person name="Chevrette M.G."/>
            <person name="De Carvalho L.P.S."/>
            <person name="Shen B."/>
        </authorList>
    </citation>
    <scope>NUCLEOTIDE SEQUENCE [LARGE SCALE GENOMIC DNA]</scope>
    <source>
        <strain evidence="3 4">NPDC045974</strain>
    </source>
</reference>
<comment type="caution">
    <text evidence="3">The sequence shown here is derived from an EMBL/GenBank/DDBJ whole genome shotgun (WGS) entry which is preliminary data.</text>
</comment>
<sequence length="369" mass="39569">MATPLTADRLVTALRAEGVKVVEHPGWRTNNRNHKGAWGPVHGVMLHHTVTPKTMNAVPMCFSGTGDLPGPLCHGVIRRDGSVHLVGYGRANHAGGGDPNVLQAVIDERYNDRPPAPHQHNGSAGAVDGNPHFWGFECENEGNGVDPWPAVQVEAMVRASAALCRAQKWGAKSVIGHLEWSDWKSDPKGPDNVVSMPGLRTRIADRLTHPASWTPGTTTPKPPAPQPSGGTRMNLTHLTRTTSTPLLPDSPVRIYWETEYADEPNQHGAGGHSVLQNADWTANLHLFFSGLGPDEALQVRHIETTSGGVAEEGPLANVDGFKDKGSVTRVVTLTGRIQPTETLSFEVTNLGAATVTLLGARLMMHSTPL</sequence>